<proteinExistence type="predicted"/>
<dbReference type="EMBL" id="BTSY01000003">
    <property type="protein sequence ID" value="GMT19922.1"/>
    <property type="molecule type" value="Genomic_DNA"/>
</dbReference>
<feature type="non-terminal residue" evidence="1">
    <location>
        <position position="1"/>
    </location>
</feature>
<sequence>TRPEKTSRISGAFLGIDKWEEMIPKLFASNTLDSLELDYYRDIVSWKKLPLILPAIATESTHRIFKMSLRDVNFIPKPQINGYIAEVRKDKSGFSRTLVVYHQSRR</sequence>
<accession>A0AAV5VMI2</accession>
<comment type="caution">
    <text evidence="1">The sequence shown here is derived from an EMBL/GenBank/DDBJ whole genome shotgun (WGS) entry which is preliminary data.</text>
</comment>
<protein>
    <submittedName>
        <fullName evidence="1">Uncharacterized protein</fullName>
    </submittedName>
</protein>
<dbReference type="AlphaFoldDB" id="A0AAV5VMI2"/>
<keyword evidence="2" id="KW-1185">Reference proteome</keyword>
<reference evidence="1" key="1">
    <citation type="submission" date="2023-10" db="EMBL/GenBank/DDBJ databases">
        <title>Genome assembly of Pristionchus species.</title>
        <authorList>
            <person name="Yoshida K."/>
            <person name="Sommer R.J."/>
        </authorList>
    </citation>
    <scope>NUCLEOTIDE SEQUENCE</scope>
    <source>
        <strain evidence="1">RS5133</strain>
    </source>
</reference>
<feature type="non-terminal residue" evidence="1">
    <location>
        <position position="106"/>
    </location>
</feature>
<evidence type="ECO:0000313" key="1">
    <source>
        <dbReference type="EMBL" id="GMT19922.1"/>
    </source>
</evidence>
<name>A0AAV5VMI2_9BILA</name>
<dbReference type="Proteomes" id="UP001432322">
    <property type="component" value="Unassembled WGS sequence"/>
</dbReference>
<evidence type="ECO:0000313" key="2">
    <source>
        <dbReference type="Proteomes" id="UP001432322"/>
    </source>
</evidence>
<organism evidence="1 2">
    <name type="scientific">Pristionchus fissidentatus</name>
    <dbReference type="NCBI Taxonomy" id="1538716"/>
    <lineage>
        <taxon>Eukaryota</taxon>
        <taxon>Metazoa</taxon>
        <taxon>Ecdysozoa</taxon>
        <taxon>Nematoda</taxon>
        <taxon>Chromadorea</taxon>
        <taxon>Rhabditida</taxon>
        <taxon>Rhabditina</taxon>
        <taxon>Diplogasteromorpha</taxon>
        <taxon>Diplogasteroidea</taxon>
        <taxon>Neodiplogasteridae</taxon>
        <taxon>Pristionchus</taxon>
    </lineage>
</organism>
<gene>
    <name evidence="1" type="ORF">PFISCL1PPCAC_11219</name>
</gene>